<evidence type="ECO:0000256" key="5">
    <source>
        <dbReference type="ARBA" id="ARBA00022989"/>
    </source>
</evidence>
<evidence type="ECO:0000256" key="2">
    <source>
        <dbReference type="ARBA" id="ARBA00022475"/>
    </source>
</evidence>
<dbReference type="Proteomes" id="UP001596058">
    <property type="component" value="Unassembled WGS sequence"/>
</dbReference>
<evidence type="ECO:0000313" key="10">
    <source>
        <dbReference type="Proteomes" id="UP001596058"/>
    </source>
</evidence>
<organism evidence="9 10">
    <name type="scientific">Nonomuraea insulae</name>
    <dbReference type="NCBI Taxonomy" id="1616787"/>
    <lineage>
        <taxon>Bacteria</taxon>
        <taxon>Bacillati</taxon>
        <taxon>Actinomycetota</taxon>
        <taxon>Actinomycetes</taxon>
        <taxon>Streptosporangiales</taxon>
        <taxon>Streptosporangiaceae</taxon>
        <taxon>Nonomuraea</taxon>
    </lineage>
</organism>
<comment type="caution">
    <text evidence="9">The sequence shown here is derived from an EMBL/GenBank/DDBJ whole genome shotgun (WGS) entry which is preliminary data.</text>
</comment>
<keyword evidence="2" id="KW-1003">Cell membrane</keyword>
<feature type="transmembrane region" description="Helical" evidence="8">
    <location>
        <begin position="187"/>
        <end position="209"/>
    </location>
</feature>
<evidence type="ECO:0000256" key="3">
    <source>
        <dbReference type="ARBA" id="ARBA00022679"/>
    </source>
</evidence>
<dbReference type="Pfam" id="PF09594">
    <property type="entry name" value="GT87"/>
    <property type="match status" value="1"/>
</dbReference>
<accession>A0ABW1CSL2</accession>
<keyword evidence="10" id="KW-1185">Reference proteome</keyword>
<dbReference type="InterPro" id="IPR018584">
    <property type="entry name" value="GT87"/>
</dbReference>
<reference evidence="10" key="1">
    <citation type="journal article" date="2019" name="Int. J. Syst. Evol. Microbiol.">
        <title>The Global Catalogue of Microorganisms (GCM) 10K type strain sequencing project: providing services to taxonomists for standard genome sequencing and annotation.</title>
        <authorList>
            <consortium name="The Broad Institute Genomics Platform"/>
            <consortium name="The Broad Institute Genome Sequencing Center for Infectious Disease"/>
            <person name="Wu L."/>
            <person name="Ma J."/>
        </authorList>
    </citation>
    <scope>NUCLEOTIDE SEQUENCE [LARGE SCALE GENOMIC DNA]</scope>
    <source>
        <strain evidence="10">CCUG 53903</strain>
    </source>
</reference>
<evidence type="ECO:0000256" key="4">
    <source>
        <dbReference type="ARBA" id="ARBA00022692"/>
    </source>
</evidence>
<sequence length="426" mass="46768">MTTSTKATRPPEAPPSTWTRSIRPVAFALGVAITLSILLWAAQRTVIWWMADWNVYYMSSEVILRGGGDLYDVVAPPLGPDLDFNAPFNYPPFAALLLTPFSFFGVDALSLVWNTLKMLTLGGVVWVSLRAVGVAYGRRRLVLTAVIVTVVQLLDPVLQDVQVGNINVFILLAFLDLMRPDGARGKGFLVGLAAGIKITPGIFIVYLLVTRQFKAAVTATATFLATVGVAHLVLPTDSLRYWTSAMWEPDRVFIPEFTYNQSLRGVVVRMLGNDDNNLLWLALAALTFVAALAIGAGLHRKGMNFEGVLVVSIAMLLISPFSWIAHWVWIVPVLILLWTMARRVRSRWLYALTTFVVLVFMLRPYMFASWNPLEGYGLSPGAQLLAASFVIAGVLLIALAEVHRRRGPLPVLTESGEGHGAGHGLR</sequence>
<feature type="transmembrane region" description="Helical" evidence="8">
    <location>
        <begin position="380"/>
        <end position="400"/>
    </location>
</feature>
<dbReference type="EMBL" id="JBHSPA010000031">
    <property type="protein sequence ID" value="MFC5827918.1"/>
    <property type="molecule type" value="Genomic_DNA"/>
</dbReference>
<feature type="transmembrane region" description="Helical" evidence="8">
    <location>
        <begin position="310"/>
        <end position="337"/>
    </location>
</feature>
<proteinExistence type="inferred from homology"/>
<feature type="transmembrane region" description="Helical" evidence="8">
    <location>
        <begin position="278"/>
        <end position="298"/>
    </location>
</feature>
<keyword evidence="3" id="KW-0808">Transferase</keyword>
<name>A0ABW1CSL2_9ACTN</name>
<keyword evidence="5 8" id="KW-1133">Transmembrane helix</keyword>
<evidence type="ECO:0000256" key="6">
    <source>
        <dbReference type="ARBA" id="ARBA00023136"/>
    </source>
</evidence>
<dbReference type="RefSeq" id="WP_379517418.1">
    <property type="nucleotide sequence ID" value="NZ_JBHSPA010000031.1"/>
</dbReference>
<feature type="transmembrane region" description="Helical" evidence="8">
    <location>
        <begin position="215"/>
        <end position="234"/>
    </location>
</feature>
<feature type="transmembrane region" description="Helical" evidence="8">
    <location>
        <begin position="93"/>
        <end position="112"/>
    </location>
</feature>
<keyword evidence="6 8" id="KW-0472">Membrane</keyword>
<evidence type="ECO:0000256" key="7">
    <source>
        <dbReference type="ARBA" id="ARBA00024033"/>
    </source>
</evidence>
<feature type="transmembrane region" description="Helical" evidence="8">
    <location>
        <begin position="25"/>
        <end position="51"/>
    </location>
</feature>
<comment type="subcellular location">
    <subcellularLocation>
        <location evidence="1">Cell membrane</location>
        <topology evidence="1">Multi-pass membrane protein</topology>
    </subcellularLocation>
</comment>
<comment type="similarity">
    <text evidence="7">Belongs to the glycosyltransferase 87 family.</text>
</comment>
<feature type="transmembrane region" description="Helical" evidence="8">
    <location>
        <begin position="349"/>
        <end position="368"/>
    </location>
</feature>
<protein>
    <submittedName>
        <fullName evidence="9">Glycosyltransferase 87 family protein</fullName>
    </submittedName>
</protein>
<keyword evidence="4 8" id="KW-0812">Transmembrane</keyword>
<evidence type="ECO:0000256" key="8">
    <source>
        <dbReference type="SAM" id="Phobius"/>
    </source>
</evidence>
<evidence type="ECO:0000256" key="1">
    <source>
        <dbReference type="ARBA" id="ARBA00004651"/>
    </source>
</evidence>
<gene>
    <name evidence="9" type="ORF">ACFPZ3_28990</name>
</gene>
<evidence type="ECO:0000313" key="9">
    <source>
        <dbReference type="EMBL" id="MFC5827918.1"/>
    </source>
</evidence>